<evidence type="ECO:0000313" key="2">
    <source>
        <dbReference type="Proteomes" id="UP000262103"/>
    </source>
</evidence>
<protein>
    <submittedName>
        <fullName evidence="1">Uncharacterized protein</fullName>
    </submittedName>
</protein>
<sequence>MQILRATTVEKNRPIGGDNRRQAIAHAGALFVRQVYDGHVSWVKLKPEDGEPLRTRHSVMLERQYQNYLKPWL</sequence>
<evidence type="ECO:0000313" key="1">
    <source>
        <dbReference type="EMBL" id="ATU47053.1"/>
    </source>
</evidence>
<dbReference type="EMBL" id="MF629150">
    <property type="protein sequence ID" value="ATU47053.1"/>
    <property type="molecule type" value="Genomic_DNA"/>
</dbReference>
<organism evidence="1 2">
    <name type="scientific">Salinibacter phage SRUTV-1</name>
    <dbReference type="NCBI Taxonomy" id="2684227"/>
    <lineage>
        <taxon>Viruses</taxon>
        <taxon>Duplodnaviria</taxon>
        <taxon>Heunggongvirae</taxon>
        <taxon>Uroviricota</taxon>
        <taxon>Caudoviricetes</taxon>
        <taxon>Kairosalinivirus</taxon>
        <taxon>Kairosalinivirus SRUTV1</taxon>
    </lineage>
</organism>
<keyword evidence="2" id="KW-1185">Reference proteome</keyword>
<dbReference type="Proteomes" id="UP000262103">
    <property type="component" value="Segment"/>
</dbReference>
<dbReference type="KEGG" id="vg:40236470"/>
<dbReference type="RefSeq" id="YP_009639672.1">
    <property type="nucleotide sequence ID" value="NC_042353.1"/>
</dbReference>
<accession>A0A2D3FAK4</accession>
<dbReference type="GeneID" id="40236470"/>
<name>A0A2D3FAK4_9CAUD</name>
<reference evidence="1 2" key="1">
    <citation type="journal article" date="2018" name="ISME J.">
        <title>Characterization of ecologically diverse viruses infecting co-occurring strains of cosmopolitan hyperhalophilic Bacteroidetes.</title>
        <authorList>
            <person name="Villamor J."/>
            <person name="Ramos-Barbero M.D."/>
            <person name="Gonzalez-Torres P."/>
            <person name="Gabaldon T."/>
            <person name="Rossello-Mora R."/>
            <person name="Meseguer I."/>
            <person name="Martinez-Garcia M."/>
            <person name="Santos F."/>
            <person name="Anton J."/>
        </authorList>
    </citation>
    <scope>NUCLEOTIDE SEQUENCE [LARGE SCALE GENOMIC DNA]</scope>
    <source>
        <strain evidence="1">SRUTV-1</strain>
    </source>
</reference>
<proteinExistence type="predicted"/>